<protein>
    <recommendedName>
        <fullName evidence="5">C2H2-type domain-containing protein</fullName>
    </recommendedName>
</protein>
<keyword evidence="2" id="KW-0804">Transcription</keyword>
<keyword evidence="1" id="KW-0805">Transcription regulation</keyword>
<reference evidence="6 7" key="1">
    <citation type="journal article" date="2017" name="Curr. Biol.">
        <title>The Evolution of Venom by Co-option of Single-Copy Genes.</title>
        <authorList>
            <person name="Martinson E.O."/>
            <person name="Mrinalini"/>
            <person name="Kelkar Y.D."/>
            <person name="Chang C.H."/>
            <person name="Werren J.H."/>
        </authorList>
    </citation>
    <scope>NUCLEOTIDE SEQUENCE [LARGE SCALE GENOMIC DNA]</scope>
    <source>
        <strain evidence="6 7">Alberta</strain>
        <tissue evidence="6">Whole body</tissue>
    </source>
</reference>
<keyword evidence="7" id="KW-1185">Reference proteome</keyword>
<dbReference type="STRING" id="543379.A0A232EFB4"/>
<evidence type="ECO:0000256" key="4">
    <source>
        <dbReference type="SAM" id="MobiDB-lite"/>
    </source>
</evidence>
<dbReference type="Gene3D" id="3.30.160.60">
    <property type="entry name" value="Classic Zinc Finger"/>
    <property type="match status" value="2"/>
</dbReference>
<dbReference type="AlphaFoldDB" id="A0A232EFB4"/>
<dbReference type="Pfam" id="PF21549">
    <property type="entry name" value="PRDM2_PR"/>
    <property type="match status" value="1"/>
</dbReference>
<feature type="compositionally biased region" description="Acidic residues" evidence="4">
    <location>
        <begin position="519"/>
        <end position="530"/>
    </location>
</feature>
<dbReference type="InterPro" id="IPR050331">
    <property type="entry name" value="Zinc_finger"/>
</dbReference>
<feature type="region of interest" description="Disordered" evidence="4">
    <location>
        <begin position="291"/>
        <end position="333"/>
    </location>
</feature>
<dbReference type="PROSITE" id="PS50157">
    <property type="entry name" value="ZINC_FINGER_C2H2_2"/>
    <property type="match status" value="3"/>
</dbReference>
<dbReference type="Proteomes" id="UP000215335">
    <property type="component" value="Unassembled WGS sequence"/>
</dbReference>
<proteinExistence type="predicted"/>
<dbReference type="GO" id="GO:0008270">
    <property type="term" value="F:zinc ion binding"/>
    <property type="evidence" value="ECO:0007669"/>
    <property type="project" value="UniProtKB-KW"/>
</dbReference>
<keyword evidence="3" id="KW-0862">Zinc</keyword>
<feature type="domain" description="C2H2-type" evidence="5">
    <location>
        <begin position="449"/>
        <end position="476"/>
    </location>
</feature>
<dbReference type="GO" id="GO:0005634">
    <property type="term" value="C:nucleus"/>
    <property type="evidence" value="ECO:0007669"/>
    <property type="project" value="TreeGrafter"/>
</dbReference>
<dbReference type="FunFam" id="3.30.160.60:FF:000616">
    <property type="entry name" value="PR domain zinc finger protein 13"/>
    <property type="match status" value="1"/>
</dbReference>
<dbReference type="InterPro" id="IPR046341">
    <property type="entry name" value="SET_dom_sf"/>
</dbReference>
<keyword evidence="3" id="KW-0479">Metal-binding</keyword>
<dbReference type="InterPro" id="IPR036236">
    <property type="entry name" value="Znf_C2H2_sf"/>
</dbReference>
<dbReference type="SMART" id="SM00355">
    <property type="entry name" value="ZnF_C2H2"/>
    <property type="match status" value="4"/>
</dbReference>
<feature type="region of interest" description="Disordered" evidence="4">
    <location>
        <begin position="238"/>
        <end position="266"/>
    </location>
</feature>
<dbReference type="Gene3D" id="2.170.270.10">
    <property type="entry name" value="SET domain"/>
    <property type="match status" value="1"/>
</dbReference>
<evidence type="ECO:0000256" key="1">
    <source>
        <dbReference type="ARBA" id="ARBA00023015"/>
    </source>
</evidence>
<accession>A0A232EFB4</accession>
<dbReference type="PANTHER" id="PTHR16515">
    <property type="entry name" value="PR DOMAIN ZINC FINGER PROTEIN"/>
    <property type="match status" value="1"/>
</dbReference>
<dbReference type="OrthoDB" id="9998363at2759"/>
<evidence type="ECO:0000313" key="6">
    <source>
        <dbReference type="EMBL" id="OXU17018.1"/>
    </source>
</evidence>
<dbReference type="GO" id="GO:0010468">
    <property type="term" value="P:regulation of gene expression"/>
    <property type="evidence" value="ECO:0007669"/>
    <property type="project" value="TreeGrafter"/>
</dbReference>
<dbReference type="GO" id="GO:0008170">
    <property type="term" value="F:N-methyltransferase activity"/>
    <property type="evidence" value="ECO:0007669"/>
    <property type="project" value="UniProtKB-ARBA"/>
</dbReference>
<dbReference type="GO" id="GO:0008276">
    <property type="term" value="F:protein methyltransferase activity"/>
    <property type="evidence" value="ECO:0007669"/>
    <property type="project" value="UniProtKB-ARBA"/>
</dbReference>
<feature type="region of interest" description="Disordered" evidence="4">
    <location>
        <begin position="498"/>
        <end position="530"/>
    </location>
</feature>
<feature type="compositionally biased region" description="Basic and acidic residues" evidence="4">
    <location>
        <begin position="498"/>
        <end position="513"/>
    </location>
</feature>
<name>A0A232EFB4_9HYME</name>
<feature type="compositionally biased region" description="Polar residues" evidence="4">
    <location>
        <begin position="316"/>
        <end position="329"/>
    </location>
</feature>
<keyword evidence="3" id="KW-0863">Zinc-finger</keyword>
<evidence type="ECO:0000256" key="3">
    <source>
        <dbReference type="PROSITE-ProRule" id="PRU00042"/>
    </source>
</evidence>
<evidence type="ECO:0000313" key="7">
    <source>
        <dbReference type="Proteomes" id="UP000215335"/>
    </source>
</evidence>
<dbReference type="PROSITE" id="PS00028">
    <property type="entry name" value="ZINC_FINGER_C2H2_1"/>
    <property type="match status" value="3"/>
</dbReference>
<comment type="caution">
    <text evidence="6">The sequence shown here is derived from an EMBL/GenBank/DDBJ whole genome shotgun (WGS) entry which is preliminary data.</text>
</comment>
<feature type="domain" description="C2H2-type" evidence="5">
    <location>
        <begin position="421"/>
        <end position="448"/>
    </location>
</feature>
<gene>
    <name evidence="6" type="ORF">TSAR_009063</name>
</gene>
<feature type="compositionally biased region" description="Low complexity" evidence="4">
    <location>
        <begin position="291"/>
        <end position="315"/>
    </location>
</feature>
<dbReference type="InterPro" id="IPR013087">
    <property type="entry name" value="Znf_C2H2_type"/>
</dbReference>
<dbReference type="PANTHER" id="PTHR16515:SF21">
    <property type="entry name" value="PR DOMAIN ZINC FINGER PROTEIN 13"/>
    <property type="match status" value="1"/>
</dbReference>
<evidence type="ECO:0000256" key="2">
    <source>
        <dbReference type="ARBA" id="ARBA00023163"/>
    </source>
</evidence>
<feature type="domain" description="C2H2-type" evidence="5">
    <location>
        <begin position="478"/>
        <end position="506"/>
    </location>
</feature>
<evidence type="ECO:0000259" key="5">
    <source>
        <dbReference type="PROSITE" id="PS50157"/>
    </source>
</evidence>
<dbReference type="SUPFAM" id="SSF57667">
    <property type="entry name" value="beta-beta-alpha zinc fingers"/>
    <property type="match status" value="2"/>
</dbReference>
<sequence>MLDVARRQNSDMYTNSFSNNALVMSLGALAKPTLPEMSPSNKLLSLSPPVSQNRPIVKASTMLSKDSLTEIINVESLMTDDAPGPLVQYLEIAEASGKLYCVDNQFKLECWVKIVTIAKDCQSSNVLLMTDKKGVFLKTIKPIVSGETLLLWFTQNILAMLNMPYLTRVNIETCYNRYVCHVCQLQFDYPNYLKIHLALNCNRLDSKHLWRRLGKEFNRTPLPMLSLDVFQKPPPPFNFTLTGSPSQSPSPASVSPPAASTPSRTLTPAHISPIALDGSFNISAHTLLSGSSTLSPSLSTSTSPNSSTQTSPKSPGQMSYCSSVSSNAPISPIKRNIGQRHSAFKPYSMHKPTVVPSSVTPPALKPIMPAYHLLTVVTPPPPPPPPPVALMPMGPGPVQPDAHAAHMETVASNLGKSKAGHQCIYCGKIYSRKYGLKIHIRTHTGYKPLKCKFCLRPFGDPSNLNKHVRLHADGDTPYRCHLCDKVLVRRRDLERHIRSRHRNDGSPETRDTDGTTDTTTDEDMDDAPEL</sequence>
<dbReference type="Pfam" id="PF00096">
    <property type="entry name" value="zf-C2H2"/>
    <property type="match status" value="3"/>
</dbReference>
<dbReference type="GO" id="GO:0008757">
    <property type="term" value="F:S-adenosylmethionine-dependent methyltransferase activity"/>
    <property type="evidence" value="ECO:0007669"/>
    <property type="project" value="UniProtKB-ARBA"/>
</dbReference>
<feature type="compositionally biased region" description="Low complexity" evidence="4">
    <location>
        <begin position="242"/>
        <end position="266"/>
    </location>
</feature>
<dbReference type="InterPro" id="IPR001214">
    <property type="entry name" value="SET_dom"/>
</dbReference>
<dbReference type="EMBL" id="NNAY01005089">
    <property type="protein sequence ID" value="OXU17018.1"/>
    <property type="molecule type" value="Genomic_DNA"/>
</dbReference>
<organism evidence="6 7">
    <name type="scientific">Trichomalopsis sarcophagae</name>
    <dbReference type="NCBI Taxonomy" id="543379"/>
    <lineage>
        <taxon>Eukaryota</taxon>
        <taxon>Metazoa</taxon>
        <taxon>Ecdysozoa</taxon>
        <taxon>Arthropoda</taxon>
        <taxon>Hexapoda</taxon>
        <taxon>Insecta</taxon>
        <taxon>Pterygota</taxon>
        <taxon>Neoptera</taxon>
        <taxon>Endopterygota</taxon>
        <taxon>Hymenoptera</taxon>
        <taxon>Apocrita</taxon>
        <taxon>Proctotrupomorpha</taxon>
        <taxon>Chalcidoidea</taxon>
        <taxon>Pteromalidae</taxon>
        <taxon>Pteromalinae</taxon>
        <taxon>Trichomalopsis</taxon>
    </lineage>
</organism>